<comment type="caution">
    <text evidence="1">The sequence shown here is derived from an EMBL/GenBank/DDBJ whole genome shotgun (WGS) entry which is preliminary data.</text>
</comment>
<organism evidence="1 2">
    <name type="scientific">Bacillus cytotoxicus</name>
    <dbReference type="NCBI Taxonomy" id="580165"/>
    <lineage>
        <taxon>Bacteria</taxon>
        <taxon>Bacillati</taxon>
        <taxon>Bacillota</taxon>
        <taxon>Bacilli</taxon>
        <taxon>Bacillales</taxon>
        <taxon>Bacillaceae</taxon>
        <taxon>Bacillus</taxon>
        <taxon>Bacillus cereus group</taxon>
    </lineage>
</organism>
<name>A0AAX2CHC4_9BACI</name>
<reference evidence="1 2" key="1">
    <citation type="submission" date="2016-08" db="EMBL/GenBank/DDBJ databases">
        <authorList>
            <person name="Loux V."/>
            <person name="Rue O."/>
        </authorList>
    </citation>
    <scope>NUCLEOTIDE SEQUENCE [LARGE SCALE GENOMIC DNA]</scope>
    <source>
        <strain evidence="1 2">AFSSA_08CEB44bac</strain>
    </source>
</reference>
<evidence type="ECO:0000313" key="1">
    <source>
        <dbReference type="EMBL" id="SCL90642.1"/>
    </source>
</evidence>
<dbReference type="Proteomes" id="UP000242164">
    <property type="component" value="Unassembled WGS sequence"/>
</dbReference>
<protein>
    <submittedName>
        <fullName evidence="1">Uncharacterized protein</fullName>
    </submittedName>
</protein>
<accession>A0AAX2CHC4</accession>
<dbReference type="EMBL" id="FMIK01000023">
    <property type="protein sequence ID" value="SCL90642.1"/>
    <property type="molecule type" value="Genomic_DNA"/>
</dbReference>
<sequence>MGIRGRIHHFEHSSITVIEISDEKKRKESDMVNRW</sequence>
<gene>
    <name evidence="1" type="ORF">BCB44BAC_01753</name>
</gene>
<proteinExistence type="predicted"/>
<evidence type="ECO:0000313" key="2">
    <source>
        <dbReference type="Proteomes" id="UP000242164"/>
    </source>
</evidence>
<dbReference type="AlphaFoldDB" id="A0AAX2CHC4"/>